<keyword evidence="5" id="KW-1185">Reference proteome</keyword>
<evidence type="ECO:0000313" key="4">
    <source>
        <dbReference type="EMBL" id="KAK8992784.1"/>
    </source>
</evidence>
<dbReference type="InterPro" id="IPR056789">
    <property type="entry name" value="LRR_R13L1-DRL21"/>
</dbReference>
<dbReference type="PANTHER" id="PTHR47186">
    <property type="entry name" value="LEUCINE-RICH REPEAT-CONTAINING PROTEIN 57"/>
    <property type="match status" value="1"/>
</dbReference>
<gene>
    <name evidence="4" type="ORF">V6N11_048854</name>
</gene>
<reference evidence="4 5" key="1">
    <citation type="journal article" date="2024" name="G3 (Bethesda)">
        <title>Genome assembly of Hibiscus sabdariffa L. provides insights into metabolisms of medicinal natural products.</title>
        <authorList>
            <person name="Kim T."/>
        </authorList>
    </citation>
    <scope>NUCLEOTIDE SEQUENCE [LARGE SCALE GENOMIC DNA]</scope>
    <source>
        <strain evidence="4">TK-2024</strain>
        <tissue evidence="4">Old leaves</tissue>
    </source>
</reference>
<dbReference type="InterPro" id="IPR058922">
    <property type="entry name" value="WHD_DRP"/>
</dbReference>
<keyword evidence="1" id="KW-0677">Repeat</keyword>
<evidence type="ECO:0000313" key="5">
    <source>
        <dbReference type="Proteomes" id="UP001396334"/>
    </source>
</evidence>
<dbReference type="Pfam" id="PF25019">
    <property type="entry name" value="LRR_R13L1-DRL21"/>
    <property type="match status" value="1"/>
</dbReference>
<dbReference type="InterPro" id="IPR032675">
    <property type="entry name" value="LRR_dom_sf"/>
</dbReference>
<evidence type="ECO:0000259" key="3">
    <source>
        <dbReference type="Pfam" id="PF25019"/>
    </source>
</evidence>
<dbReference type="PANTHER" id="PTHR47186:SF30">
    <property type="entry name" value="EF-HAND DOMAIN-CONTAINING PROTEIN"/>
    <property type="match status" value="1"/>
</dbReference>
<feature type="domain" description="Disease resistance protein winged helix" evidence="2">
    <location>
        <begin position="1"/>
        <end position="42"/>
    </location>
</feature>
<dbReference type="SUPFAM" id="SSF52058">
    <property type="entry name" value="L domain-like"/>
    <property type="match status" value="1"/>
</dbReference>
<evidence type="ECO:0000256" key="1">
    <source>
        <dbReference type="ARBA" id="ARBA00022737"/>
    </source>
</evidence>
<sequence length="530" mass="59865">MEIVGEEYFDELKMRSFFQLFKRDELDSGIVKYKMHDLIHDFLQVLMETECLMIVSNGFKELEIDLSCERVRHATLIRKEATPAEPNIYHFKKLRNLLIDSSYHDTSSLSPYLPKLFDQLTCLRTLNLTNSLFGNSIEELPDEIGKLTLNLKWCDNLEELPSGIGKIINLRHLENERTELSLMAMPEGIGRLTNLQTLSVFVATDSSNASTLGDLQNLMNLRGHLKISGLGAVCDVAEAKKAELQKKEGLRTLILDFTISKGLMSERLRRTSDWELLEALQPPPWLERLEIWCSCSRTISPNWMMSLTKLSHVSLGSCLNLQSLPPLGKLPSLETLYLGEMSGVKELGVGFLGIKKEDTSALPSSSESPSASAIAFPNLKHLEFFDLKEWEHWRSLTIREEEHISVMPRLCSLTIGSCPKLRELPSYILQNTSLKQLDISQSPILSGRCRKKTGEDRLEISHIPSIIIDGLCSQVNSSSVEEFGLFIKFEESPQNLQTKLMGGFIRVQIAEFVACVYSNFMSEALIFNGL</sequence>
<dbReference type="Proteomes" id="UP001396334">
    <property type="component" value="Unassembled WGS sequence"/>
</dbReference>
<feature type="domain" description="R13L1/DRL21-like LRR repeat region" evidence="3">
    <location>
        <begin position="212"/>
        <end position="341"/>
    </location>
</feature>
<dbReference type="EMBL" id="JBBPBN010000050">
    <property type="protein sequence ID" value="KAK8992784.1"/>
    <property type="molecule type" value="Genomic_DNA"/>
</dbReference>
<evidence type="ECO:0000259" key="2">
    <source>
        <dbReference type="Pfam" id="PF23559"/>
    </source>
</evidence>
<dbReference type="Gene3D" id="3.80.10.10">
    <property type="entry name" value="Ribonuclease Inhibitor"/>
    <property type="match status" value="1"/>
</dbReference>
<organism evidence="4 5">
    <name type="scientific">Hibiscus sabdariffa</name>
    <name type="common">roselle</name>
    <dbReference type="NCBI Taxonomy" id="183260"/>
    <lineage>
        <taxon>Eukaryota</taxon>
        <taxon>Viridiplantae</taxon>
        <taxon>Streptophyta</taxon>
        <taxon>Embryophyta</taxon>
        <taxon>Tracheophyta</taxon>
        <taxon>Spermatophyta</taxon>
        <taxon>Magnoliopsida</taxon>
        <taxon>eudicotyledons</taxon>
        <taxon>Gunneridae</taxon>
        <taxon>Pentapetalae</taxon>
        <taxon>rosids</taxon>
        <taxon>malvids</taxon>
        <taxon>Malvales</taxon>
        <taxon>Malvaceae</taxon>
        <taxon>Malvoideae</taxon>
        <taxon>Hibiscus</taxon>
    </lineage>
</organism>
<name>A0ABR2PWG2_9ROSI</name>
<proteinExistence type="predicted"/>
<comment type="caution">
    <text evidence="4">The sequence shown here is derived from an EMBL/GenBank/DDBJ whole genome shotgun (WGS) entry which is preliminary data.</text>
</comment>
<dbReference type="Pfam" id="PF23559">
    <property type="entry name" value="WHD_DRP"/>
    <property type="match status" value="1"/>
</dbReference>
<accession>A0ABR2PWG2</accession>
<protein>
    <submittedName>
        <fullName evidence="4">Uncharacterized protein</fullName>
    </submittedName>
</protein>